<evidence type="ECO:0000256" key="1">
    <source>
        <dbReference type="ARBA" id="ARBA00011947"/>
    </source>
</evidence>
<evidence type="ECO:0000256" key="2">
    <source>
        <dbReference type="ARBA" id="ARBA00022603"/>
    </source>
</evidence>
<dbReference type="EMBL" id="CP058316">
    <property type="protein sequence ID" value="QLD11665.1"/>
    <property type="molecule type" value="Genomic_DNA"/>
</dbReference>
<dbReference type="CDD" id="cd00351">
    <property type="entry name" value="TS_Pyrimidine_HMase"/>
    <property type="match status" value="1"/>
</dbReference>
<dbReference type="InterPro" id="IPR023451">
    <property type="entry name" value="Thymidate_synth/dCMP_Mease_dom"/>
</dbReference>
<sequence length="313" mass="34888">MRQESLDDALNDVFAGLRTGGEPIHPRKGPAREIIGASIEISDPRSRVSRSQTRGRIFSALGELLWYLGGTDDVEMISYYIPAYVHSAHEGRVEGGYGPRLFGVGARLADVVQILRDNRDSRRAVVQIFDHADLVNVADVPCTTSMQFLSRGGELNLVVSMRSNDAYLGFPHDVFAFTMLQEIVACQLGLSLGRYVHFVGSMHIYEENMAQIDRYLDVEGWQYPGAMPIMPPDRVDDFLSKLLSAEVAIRTSGSQAAVDPELASDSYWGDVVLLLRAVAAKRAEEIEAIEGQLTNSFYSPYLRDRRQQLEESR</sequence>
<dbReference type="PANTHER" id="PTHR11548">
    <property type="entry name" value="THYMIDYLATE SYNTHASE 1"/>
    <property type="match status" value="1"/>
</dbReference>
<dbReference type="GO" id="GO:0004799">
    <property type="term" value="F:thymidylate synthase activity"/>
    <property type="evidence" value="ECO:0007669"/>
    <property type="project" value="UniProtKB-EC"/>
</dbReference>
<dbReference type="PRINTS" id="PR00108">
    <property type="entry name" value="THYMDSNTHASE"/>
</dbReference>
<evidence type="ECO:0000313" key="6">
    <source>
        <dbReference type="Proteomes" id="UP000509638"/>
    </source>
</evidence>
<dbReference type="RefSeq" id="WP_178011784.1">
    <property type="nucleotide sequence ID" value="NZ_CP058316.1"/>
</dbReference>
<keyword evidence="2" id="KW-0489">Methyltransferase</keyword>
<dbReference type="InterPro" id="IPR036926">
    <property type="entry name" value="Thymidate_synth/dCMP_Mease_sf"/>
</dbReference>
<dbReference type="EC" id="2.1.1.45" evidence="1"/>
<protein>
    <recommendedName>
        <fullName evidence="1">thymidylate synthase</fullName>
        <ecNumber evidence="1">2.1.1.45</ecNumber>
    </recommendedName>
</protein>
<dbReference type="GO" id="GO:0006231">
    <property type="term" value="P:dTMP biosynthetic process"/>
    <property type="evidence" value="ECO:0007669"/>
    <property type="project" value="InterPro"/>
</dbReference>
<dbReference type="InterPro" id="IPR045097">
    <property type="entry name" value="Thymidate_synth/dCMP_Mease"/>
</dbReference>
<dbReference type="GO" id="GO:0032259">
    <property type="term" value="P:methylation"/>
    <property type="evidence" value="ECO:0007669"/>
    <property type="project" value="UniProtKB-KW"/>
</dbReference>
<dbReference type="Gene3D" id="3.30.572.10">
    <property type="entry name" value="Thymidylate synthase/dCMP hydroxymethylase domain"/>
    <property type="match status" value="1"/>
</dbReference>
<gene>
    <name evidence="5" type="ORF">HW566_07715</name>
</gene>
<dbReference type="Pfam" id="PF00303">
    <property type="entry name" value="Thymidylat_synt"/>
    <property type="match status" value="1"/>
</dbReference>
<evidence type="ECO:0000259" key="4">
    <source>
        <dbReference type="Pfam" id="PF00303"/>
    </source>
</evidence>
<dbReference type="AlphaFoldDB" id="A0A7D5ES35"/>
<accession>A0A7D5ES35</accession>
<evidence type="ECO:0000313" key="5">
    <source>
        <dbReference type="EMBL" id="QLD11665.1"/>
    </source>
</evidence>
<dbReference type="PANTHER" id="PTHR11548:SF9">
    <property type="entry name" value="THYMIDYLATE SYNTHASE"/>
    <property type="match status" value="1"/>
</dbReference>
<organism evidence="5 6">
    <name type="scientific">Microbacterium oleivorans</name>
    <dbReference type="NCBI Taxonomy" id="273677"/>
    <lineage>
        <taxon>Bacteria</taxon>
        <taxon>Bacillati</taxon>
        <taxon>Actinomycetota</taxon>
        <taxon>Actinomycetes</taxon>
        <taxon>Micrococcales</taxon>
        <taxon>Microbacteriaceae</taxon>
        <taxon>Microbacterium</taxon>
    </lineage>
</organism>
<name>A0A7D5ES35_9MICO</name>
<feature type="domain" description="Thymidylate synthase/dCMP hydroxymethylase" evidence="4">
    <location>
        <begin position="59"/>
        <end position="222"/>
    </location>
</feature>
<dbReference type="InterPro" id="IPR000398">
    <property type="entry name" value="Thymidylate_synthase"/>
</dbReference>
<reference evidence="5 6" key="1">
    <citation type="submission" date="2020-06" db="EMBL/GenBank/DDBJ databases">
        <authorList>
            <person name="Jo H."/>
        </authorList>
    </citation>
    <scope>NUCLEOTIDE SEQUENCE [LARGE SCALE GENOMIC DNA]</scope>
    <source>
        <strain evidence="5 6">I46</strain>
    </source>
</reference>
<keyword evidence="3" id="KW-0808">Transferase</keyword>
<dbReference type="Proteomes" id="UP000509638">
    <property type="component" value="Chromosome"/>
</dbReference>
<dbReference type="GO" id="GO:0005829">
    <property type="term" value="C:cytosol"/>
    <property type="evidence" value="ECO:0007669"/>
    <property type="project" value="TreeGrafter"/>
</dbReference>
<evidence type="ECO:0000256" key="3">
    <source>
        <dbReference type="ARBA" id="ARBA00022679"/>
    </source>
</evidence>
<proteinExistence type="predicted"/>
<dbReference type="SUPFAM" id="SSF55831">
    <property type="entry name" value="Thymidylate synthase/dCMP hydroxymethylase"/>
    <property type="match status" value="1"/>
</dbReference>